<dbReference type="AlphaFoldDB" id="E3JYB5"/>
<dbReference type="EMBL" id="DS178267">
    <property type="protein sequence ID" value="EFP77040.1"/>
    <property type="molecule type" value="Genomic_DNA"/>
</dbReference>
<evidence type="ECO:0000313" key="3">
    <source>
        <dbReference type="Proteomes" id="UP000008783"/>
    </source>
</evidence>
<organism evidence="2 3">
    <name type="scientific">Puccinia graminis f. sp. tritici (strain CRL 75-36-700-3 / race SCCL)</name>
    <name type="common">Black stem rust fungus</name>
    <dbReference type="NCBI Taxonomy" id="418459"/>
    <lineage>
        <taxon>Eukaryota</taxon>
        <taxon>Fungi</taxon>
        <taxon>Dikarya</taxon>
        <taxon>Basidiomycota</taxon>
        <taxon>Pucciniomycotina</taxon>
        <taxon>Pucciniomycetes</taxon>
        <taxon>Pucciniales</taxon>
        <taxon>Pucciniaceae</taxon>
        <taxon>Puccinia</taxon>
    </lineage>
</organism>
<name>E3JYB5_PUCGT</name>
<dbReference type="HOGENOM" id="CLU_809270_0_0_1"/>
<reference key="1">
    <citation type="submission" date="2007-01" db="EMBL/GenBank/DDBJ databases">
        <title>The Genome Sequence of Puccinia graminis f. sp. tritici Strain CRL 75-36-700-3.</title>
        <authorList>
            <consortium name="The Broad Institute Genome Sequencing Platform"/>
            <person name="Birren B."/>
            <person name="Lander E."/>
            <person name="Galagan J."/>
            <person name="Nusbaum C."/>
            <person name="Devon K."/>
            <person name="Cuomo C."/>
            <person name="Jaffe D."/>
            <person name="Butler J."/>
            <person name="Alvarez P."/>
            <person name="Gnerre S."/>
            <person name="Grabherr M."/>
            <person name="Mauceli E."/>
            <person name="Brockman W."/>
            <person name="Young S."/>
            <person name="LaButti K."/>
            <person name="Sykes S."/>
            <person name="DeCaprio D."/>
            <person name="Crawford M."/>
            <person name="Koehrsen M."/>
            <person name="Engels R."/>
            <person name="Montgomery P."/>
            <person name="Pearson M."/>
            <person name="Howarth C."/>
            <person name="Larson L."/>
            <person name="White J."/>
            <person name="Zeng Q."/>
            <person name="Kodira C."/>
            <person name="Yandava C."/>
            <person name="Alvarado L."/>
            <person name="O'Leary S."/>
            <person name="Szabo L."/>
            <person name="Dean R."/>
            <person name="Schein J."/>
        </authorList>
    </citation>
    <scope>NUCLEOTIDE SEQUENCE</scope>
    <source>
        <strain>CRL 75-36-700-3</strain>
    </source>
</reference>
<feature type="compositionally biased region" description="Polar residues" evidence="1">
    <location>
        <begin position="215"/>
        <end position="226"/>
    </location>
</feature>
<dbReference type="InParanoid" id="E3JYB5"/>
<protein>
    <submittedName>
        <fullName evidence="2">Uncharacterized protein</fullName>
    </submittedName>
</protein>
<evidence type="ECO:0000256" key="1">
    <source>
        <dbReference type="SAM" id="MobiDB-lite"/>
    </source>
</evidence>
<evidence type="ECO:0000313" key="2">
    <source>
        <dbReference type="EMBL" id="EFP77040.1"/>
    </source>
</evidence>
<accession>E3JYB5</accession>
<sequence length="343" mass="39965">MLINKKLTERPEESEVPEPALPDNRVVISSIDLHYCLYVNSDIIYYRRPRYDDEEATINQGDYQRLMSFGHIEPLEVDLDRTDFESFKSQLLLQLANTRADYQLGMLIEHFESTRDILWKAQVYSYEERRIVANYDLHERFRSWKYDVLTSPLGGFTIAFHQKSFIVPPVSHARQQASDPKKPVPRTPASLRPEETCSTHASKPPTRRNLFHARQQPSNPKKASQSTYRIFKPASHQIIRSHTMHKNSERQQILRDIFMILAFLHQQETDDLIDSTLGIPTVPSLGKILAPTNPGRAFVLDFLFDDQAMISDVFDLVLRNRYLNDRSPGRTREEFDLAQLFCR</sequence>
<proteinExistence type="predicted"/>
<dbReference type="VEuPathDB" id="FungiDB:PGTG_02996"/>
<dbReference type="KEGG" id="pgr:PGTG_02996"/>
<keyword evidence="3" id="KW-1185">Reference proteome</keyword>
<dbReference type="GeneID" id="10529381"/>
<feature type="region of interest" description="Disordered" evidence="1">
    <location>
        <begin position="171"/>
        <end position="226"/>
    </location>
</feature>
<dbReference type="RefSeq" id="XP_003321459.1">
    <property type="nucleotide sequence ID" value="XM_003321411.1"/>
</dbReference>
<dbReference type="Proteomes" id="UP000008783">
    <property type="component" value="Unassembled WGS sequence"/>
</dbReference>
<gene>
    <name evidence="2" type="ORF">PGTG_02996</name>
</gene>
<reference evidence="3" key="2">
    <citation type="journal article" date="2011" name="Proc. Natl. Acad. Sci. U.S.A.">
        <title>Obligate biotrophy features unraveled by the genomic analysis of rust fungi.</title>
        <authorList>
            <person name="Duplessis S."/>
            <person name="Cuomo C.A."/>
            <person name="Lin Y.-C."/>
            <person name="Aerts A."/>
            <person name="Tisserant E."/>
            <person name="Veneault-Fourrey C."/>
            <person name="Joly D.L."/>
            <person name="Hacquard S."/>
            <person name="Amselem J."/>
            <person name="Cantarel B.L."/>
            <person name="Chiu R."/>
            <person name="Coutinho P.M."/>
            <person name="Feau N."/>
            <person name="Field M."/>
            <person name="Frey P."/>
            <person name="Gelhaye E."/>
            <person name="Goldberg J."/>
            <person name="Grabherr M.G."/>
            <person name="Kodira C.D."/>
            <person name="Kohler A."/>
            <person name="Kuees U."/>
            <person name="Lindquist E.A."/>
            <person name="Lucas S.M."/>
            <person name="Mago R."/>
            <person name="Mauceli E."/>
            <person name="Morin E."/>
            <person name="Murat C."/>
            <person name="Pangilinan J.L."/>
            <person name="Park R."/>
            <person name="Pearson M."/>
            <person name="Quesneville H."/>
            <person name="Rouhier N."/>
            <person name="Sakthikumar S."/>
            <person name="Salamov A.A."/>
            <person name="Schmutz J."/>
            <person name="Selles B."/>
            <person name="Shapiro H."/>
            <person name="Tanguay P."/>
            <person name="Tuskan G.A."/>
            <person name="Henrissat B."/>
            <person name="Van de Peer Y."/>
            <person name="Rouze P."/>
            <person name="Ellis J.G."/>
            <person name="Dodds P.N."/>
            <person name="Schein J.E."/>
            <person name="Zhong S."/>
            <person name="Hamelin R.C."/>
            <person name="Grigoriev I.V."/>
            <person name="Szabo L.J."/>
            <person name="Martin F."/>
        </authorList>
    </citation>
    <scope>NUCLEOTIDE SEQUENCE [LARGE SCALE GENOMIC DNA]</scope>
    <source>
        <strain evidence="3">CRL 75-36-700-3 / race SCCL</strain>
    </source>
</reference>